<evidence type="ECO:0000313" key="3">
    <source>
        <dbReference type="Proteomes" id="UP001221142"/>
    </source>
</evidence>
<protein>
    <submittedName>
        <fullName evidence="2">Uncharacterized protein</fullName>
    </submittedName>
</protein>
<gene>
    <name evidence="2" type="ORF">FB45DRAFT_907808</name>
</gene>
<feature type="region of interest" description="Disordered" evidence="1">
    <location>
        <begin position="251"/>
        <end position="273"/>
    </location>
</feature>
<organism evidence="2 3">
    <name type="scientific">Roridomyces roridus</name>
    <dbReference type="NCBI Taxonomy" id="1738132"/>
    <lineage>
        <taxon>Eukaryota</taxon>
        <taxon>Fungi</taxon>
        <taxon>Dikarya</taxon>
        <taxon>Basidiomycota</taxon>
        <taxon>Agaricomycotina</taxon>
        <taxon>Agaricomycetes</taxon>
        <taxon>Agaricomycetidae</taxon>
        <taxon>Agaricales</taxon>
        <taxon>Marasmiineae</taxon>
        <taxon>Mycenaceae</taxon>
        <taxon>Roridomyces</taxon>
    </lineage>
</organism>
<feature type="compositionally biased region" description="Low complexity" evidence="1">
    <location>
        <begin position="1"/>
        <end position="14"/>
    </location>
</feature>
<accession>A0AAD7C289</accession>
<reference evidence="2" key="1">
    <citation type="submission" date="2023-03" db="EMBL/GenBank/DDBJ databases">
        <title>Massive genome expansion in bonnet fungi (Mycena s.s.) driven by repeated elements and novel gene families across ecological guilds.</title>
        <authorList>
            <consortium name="Lawrence Berkeley National Laboratory"/>
            <person name="Harder C.B."/>
            <person name="Miyauchi S."/>
            <person name="Viragh M."/>
            <person name="Kuo A."/>
            <person name="Thoen E."/>
            <person name="Andreopoulos B."/>
            <person name="Lu D."/>
            <person name="Skrede I."/>
            <person name="Drula E."/>
            <person name="Henrissat B."/>
            <person name="Morin E."/>
            <person name="Kohler A."/>
            <person name="Barry K."/>
            <person name="LaButti K."/>
            <person name="Morin E."/>
            <person name="Salamov A."/>
            <person name="Lipzen A."/>
            <person name="Mereny Z."/>
            <person name="Hegedus B."/>
            <person name="Baldrian P."/>
            <person name="Stursova M."/>
            <person name="Weitz H."/>
            <person name="Taylor A."/>
            <person name="Grigoriev I.V."/>
            <person name="Nagy L.G."/>
            <person name="Martin F."/>
            <person name="Kauserud H."/>
        </authorList>
    </citation>
    <scope>NUCLEOTIDE SEQUENCE</scope>
    <source>
        <strain evidence="2">9284</strain>
    </source>
</reference>
<comment type="caution">
    <text evidence="2">The sequence shown here is derived from an EMBL/GenBank/DDBJ whole genome shotgun (WGS) entry which is preliminary data.</text>
</comment>
<name>A0AAD7C289_9AGAR</name>
<dbReference type="AlphaFoldDB" id="A0AAD7C289"/>
<feature type="region of interest" description="Disordered" evidence="1">
    <location>
        <begin position="1"/>
        <end position="36"/>
    </location>
</feature>
<sequence length="406" mass="45744">MAPKRCLDSPSSSSPRKRRQLSPPYPPFPSDSPSNPFGRTRTWNLLQALPPPTSFAKHLPLRFQYVKRGSPRASLEGVYRVVQVPQSYTLVHLKSLINFLFGGAYGQIPPSVEEEEEAPPYMFEIKKGISMYSATYKPGQIKKGSTWAFASGMLDPYLYYPDEEEEEGDDEEKAPSLDEPVDERKWAAEEDMTIAHVWPEGGDVTRGIVYQHTPNLCIHITVNTLPINTRRGKGNLPYVFRACGLVYMEEPEEDEELEEEDPTATLDPSNWNEPEESFKEYYGRHTLLPFTGYQKEAEAKADTSTEVPSLTFSSSPLRASFASSSSPSLATSSPTKVDNSVHIFSSSPNRFPKYTPAPKPAQRKRIRHLQQRIGNLSRASAEDEVLDLKKKRLKTKQAVRARSVEL</sequence>
<feature type="compositionally biased region" description="Acidic residues" evidence="1">
    <location>
        <begin position="251"/>
        <end position="262"/>
    </location>
</feature>
<keyword evidence="3" id="KW-1185">Reference proteome</keyword>
<dbReference type="Proteomes" id="UP001221142">
    <property type="component" value="Unassembled WGS sequence"/>
</dbReference>
<dbReference type="EMBL" id="JARKIF010000006">
    <property type="protein sequence ID" value="KAJ7636948.1"/>
    <property type="molecule type" value="Genomic_DNA"/>
</dbReference>
<proteinExistence type="predicted"/>
<evidence type="ECO:0000256" key="1">
    <source>
        <dbReference type="SAM" id="MobiDB-lite"/>
    </source>
</evidence>
<evidence type="ECO:0000313" key="2">
    <source>
        <dbReference type="EMBL" id="KAJ7636948.1"/>
    </source>
</evidence>